<feature type="transmembrane region" description="Helical" evidence="6">
    <location>
        <begin position="351"/>
        <end position="374"/>
    </location>
</feature>
<dbReference type="Proteomes" id="UP000282106">
    <property type="component" value="Unassembled WGS sequence"/>
</dbReference>
<evidence type="ECO:0000313" key="7">
    <source>
        <dbReference type="EMBL" id="ROH89150.1"/>
    </source>
</evidence>
<gene>
    <name evidence="7" type="ORF">ED208_12135</name>
</gene>
<evidence type="ECO:0000256" key="6">
    <source>
        <dbReference type="SAM" id="Phobius"/>
    </source>
</evidence>
<reference evidence="7 8" key="1">
    <citation type="submission" date="2018-10" db="EMBL/GenBank/DDBJ databases">
        <authorList>
            <person name="Chen W.-M."/>
        </authorList>
    </citation>
    <scope>NUCLEOTIDE SEQUENCE [LARGE SCALE GENOMIC DNA]</scope>
    <source>
        <strain evidence="7 8">THS-13</strain>
    </source>
</reference>
<evidence type="ECO:0000256" key="4">
    <source>
        <dbReference type="ARBA" id="ARBA00022989"/>
    </source>
</evidence>
<keyword evidence="3 6" id="KW-0812">Transmembrane</keyword>
<feature type="transmembrane region" description="Helical" evidence="6">
    <location>
        <begin position="168"/>
        <end position="188"/>
    </location>
</feature>
<dbReference type="EMBL" id="RJVO01000005">
    <property type="protein sequence ID" value="ROH89150.1"/>
    <property type="molecule type" value="Genomic_DNA"/>
</dbReference>
<accession>A0A3N0V8L7</accession>
<sequence>MKFRTLVERYATFAGARFVLLLSRWTVLLYAAKKLPPDDFSALTALLSTVEILRAISDAGADNVIYARLGGRGGRIPGLLKVAALVRFSLSGLLFLLALPICWLIGHESGLLVIASLIPASALQFTSVALLQKNGRFGTLSGIVFAILGISGLVVLAVLQLQPSLGQTAVLVVVADLAAALLAGFCVRRQLWDLFRVRRGGLMRGLRQVVPKLFQTGVVSVAVVSYNRLDVLVVLPLCGVLAQSAYSAGFRFVEPIYNVFAIASLALLAELGSQGRNQSEQLVQGLLSSSAPLVLSLMLAFAVAAAATVYWAMEQLLGLSPAAAAVAAVLAANMPLRLASTFIAVVLQRLGYFRALMNVTLINAICIFLFAILLSSRFGAVGAAIGAVVGECVNVALLLRLLPSVRTSAGLADGRP</sequence>
<dbReference type="RefSeq" id="WP_123212172.1">
    <property type="nucleotide sequence ID" value="NZ_RJVO01000005.1"/>
</dbReference>
<dbReference type="PANTHER" id="PTHR30250:SF26">
    <property type="entry name" value="PSMA PROTEIN"/>
    <property type="match status" value="1"/>
</dbReference>
<keyword evidence="4 6" id="KW-1133">Transmembrane helix</keyword>
<keyword evidence="5 6" id="KW-0472">Membrane</keyword>
<dbReference type="InterPro" id="IPR050833">
    <property type="entry name" value="Poly_Biosynth_Transport"/>
</dbReference>
<feature type="transmembrane region" description="Helical" evidence="6">
    <location>
        <begin position="82"/>
        <end position="106"/>
    </location>
</feature>
<keyword evidence="2" id="KW-1003">Cell membrane</keyword>
<protein>
    <recommendedName>
        <fullName evidence="9">Polysaccharide biosynthesis protein C-terminal domain-containing protein</fullName>
    </recommendedName>
</protein>
<proteinExistence type="predicted"/>
<evidence type="ECO:0000256" key="3">
    <source>
        <dbReference type="ARBA" id="ARBA00022692"/>
    </source>
</evidence>
<dbReference type="PANTHER" id="PTHR30250">
    <property type="entry name" value="PST FAMILY PREDICTED COLANIC ACID TRANSPORTER"/>
    <property type="match status" value="1"/>
</dbReference>
<comment type="subcellular location">
    <subcellularLocation>
        <location evidence="1">Cell membrane</location>
        <topology evidence="1">Multi-pass membrane protein</topology>
    </subcellularLocation>
</comment>
<dbReference type="AlphaFoldDB" id="A0A3N0V8L7"/>
<feature type="transmembrane region" description="Helical" evidence="6">
    <location>
        <begin position="293"/>
        <end position="313"/>
    </location>
</feature>
<dbReference type="InParanoid" id="A0A3N0V8L7"/>
<organism evidence="7 8">
    <name type="scientific">Stagnimonas aquatica</name>
    <dbReference type="NCBI Taxonomy" id="2689987"/>
    <lineage>
        <taxon>Bacteria</taxon>
        <taxon>Pseudomonadati</taxon>
        <taxon>Pseudomonadota</taxon>
        <taxon>Gammaproteobacteria</taxon>
        <taxon>Nevskiales</taxon>
        <taxon>Nevskiaceae</taxon>
        <taxon>Stagnimonas</taxon>
    </lineage>
</organism>
<feature type="transmembrane region" description="Helical" evidence="6">
    <location>
        <begin position="319"/>
        <end position="339"/>
    </location>
</feature>
<dbReference type="GO" id="GO:0005886">
    <property type="term" value="C:plasma membrane"/>
    <property type="evidence" value="ECO:0007669"/>
    <property type="project" value="UniProtKB-SubCell"/>
</dbReference>
<evidence type="ECO:0000256" key="1">
    <source>
        <dbReference type="ARBA" id="ARBA00004651"/>
    </source>
</evidence>
<name>A0A3N0V8L7_9GAMM</name>
<comment type="caution">
    <text evidence="7">The sequence shown here is derived from an EMBL/GenBank/DDBJ whole genome shotgun (WGS) entry which is preliminary data.</text>
</comment>
<feature type="transmembrane region" description="Helical" evidence="6">
    <location>
        <begin position="112"/>
        <end position="131"/>
    </location>
</feature>
<feature type="transmembrane region" description="Helical" evidence="6">
    <location>
        <begin position="380"/>
        <end position="399"/>
    </location>
</feature>
<evidence type="ECO:0000256" key="5">
    <source>
        <dbReference type="ARBA" id="ARBA00023136"/>
    </source>
</evidence>
<keyword evidence="8" id="KW-1185">Reference proteome</keyword>
<evidence type="ECO:0000256" key="2">
    <source>
        <dbReference type="ARBA" id="ARBA00022475"/>
    </source>
</evidence>
<feature type="transmembrane region" description="Helical" evidence="6">
    <location>
        <begin position="143"/>
        <end position="162"/>
    </location>
</feature>
<evidence type="ECO:0008006" key="9">
    <source>
        <dbReference type="Google" id="ProtNLM"/>
    </source>
</evidence>
<evidence type="ECO:0000313" key="8">
    <source>
        <dbReference type="Proteomes" id="UP000282106"/>
    </source>
</evidence>